<dbReference type="CDD" id="cd17039">
    <property type="entry name" value="Ubl_ubiquitin_like"/>
    <property type="match status" value="1"/>
</dbReference>
<dbReference type="InParanoid" id="A0A0B2UJC5"/>
<reference evidence="1 2" key="1">
    <citation type="journal article" date="2014" name="MBio">
        <title>The Ordospora colligata genome; evolution of extreme reduction in microsporidia and host-to-parasite horizontal gene transfer.</title>
        <authorList>
            <person name="Pombert J.-F."/>
            <person name="Haag K.L."/>
            <person name="Beidas S."/>
            <person name="Ebert D."/>
            <person name="Keeling P.J."/>
        </authorList>
    </citation>
    <scope>NUCLEOTIDE SEQUENCE [LARGE SCALE GENOMIC DNA]</scope>
    <source>
        <strain evidence="1 2">OC4</strain>
    </source>
</reference>
<keyword evidence="2" id="KW-1185">Reference proteome</keyword>
<dbReference type="AlphaFoldDB" id="A0A0B2UJC5"/>
<proteinExistence type="predicted"/>
<sequence>MYEFTLLYPDINNFDQIKDIALKACLDNTFDDESQINAINSDLNSIYMHIKKNYMNVMHQLESRKVYDFLKLRKRFPKKNHVISEFCKFKLVDTLDSSGPMYELMDGMQKATIKTEERRCPFCNINVPANTMSMHLKEAKCGQETSVAEEKVTVVFDKGVKTEYEQLVFDAMSVKMLKKMVYDRTGVSVSKQAMYRGDTVLKNDEIVANEMIVLKQKRREQR</sequence>
<dbReference type="VEuPathDB" id="MicrosporidiaDB:M896_090080"/>
<evidence type="ECO:0000313" key="2">
    <source>
        <dbReference type="Proteomes" id="UP000031056"/>
    </source>
</evidence>
<comment type="caution">
    <text evidence="1">The sequence shown here is derived from an EMBL/GenBank/DDBJ whole genome shotgun (WGS) entry which is preliminary data.</text>
</comment>
<dbReference type="GeneID" id="26262222"/>
<dbReference type="HOGENOM" id="CLU_1229919_0_0_1"/>
<evidence type="ECO:0000313" key="1">
    <source>
        <dbReference type="EMBL" id="KHN69085.1"/>
    </source>
</evidence>
<protein>
    <recommendedName>
        <fullName evidence="3">Ubiquitin-like domain-containing protein</fullName>
    </recommendedName>
</protein>
<accession>A0A0B2UJC5</accession>
<organism evidence="1 2">
    <name type="scientific">Ordospora colligata OC4</name>
    <dbReference type="NCBI Taxonomy" id="1354746"/>
    <lineage>
        <taxon>Eukaryota</taxon>
        <taxon>Fungi</taxon>
        <taxon>Fungi incertae sedis</taxon>
        <taxon>Microsporidia</taxon>
        <taxon>Ordosporidae</taxon>
        <taxon>Ordospora</taxon>
    </lineage>
</organism>
<evidence type="ECO:0008006" key="3">
    <source>
        <dbReference type="Google" id="ProtNLM"/>
    </source>
</evidence>
<dbReference type="OrthoDB" id="2191494at2759"/>
<dbReference type="RefSeq" id="XP_014563127.1">
    <property type="nucleotide sequence ID" value="XM_014707641.1"/>
</dbReference>
<dbReference type="SUPFAM" id="SSF54236">
    <property type="entry name" value="Ubiquitin-like"/>
    <property type="match status" value="1"/>
</dbReference>
<gene>
    <name evidence="1" type="ORF">M896_090080</name>
</gene>
<dbReference type="InterPro" id="IPR029071">
    <property type="entry name" value="Ubiquitin-like_domsf"/>
</dbReference>
<dbReference type="Proteomes" id="UP000031056">
    <property type="component" value="Unassembled WGS sequence"/>
</dbReference>
<name>A0A0B2UJC5_9MICR</name>
<dbReference type="EMBL" id="JOKQ01000009">
    <property type="protein sequence ID" value="KHN69085.1"/>
    <property type="molecule type" value="Genomic_DNA"/>
</dbReference>